<evidence type="ECO:0000313" key="2">
    <source>
        <dbReference type="Proteomes" id="UP001597273"/>
    </source>
</evidence>
<dbReference type="EMBL" id="JBHUFW010000011">
    <property type="protein sequence ID" value="MFD1864248.1"/>
    <property type="molecule type" value="Genomic_DNA"/>
</dbReference>
<comment type="caution">
    <text evidence="1">The sequence shown here is derived from an EMBL/GenBank/DDBJ whole genome shotgun (WGS) entry which is preliminary data.</text>
</comment>
<accession>A0ABW4QKT3</accession>
<organism evidence="1 2">
    <name type="scientific">Planococcus chinensis</name>
    <dbReference type="NCBI Taxonomy" id="272917"/>
    <lineage>
        <taxon>Bacteria</taxon>
        <taxon>Bacillati</taxon>
        <taxon>Bacillota</taxon>
        <taxon>Bacilli</taxon>
        <taxon>Bacillales</taxon>
        <taxon>Caryophanaceae</taxon>
        <taxon>Planococcus</taxon>
    </lineage>
</organism>
<name>A0ABW4QKT3_9BACL</name>
<dbReference type="Proteomes" id="UP001597273">
    <property type="component" value="Unassembled WGS sequence"/>
</dbReference>
<keyword evidence="2" id="KW-1185">Reference proteome</keyword>
<dbReference type="RefSeq" id="WP_204890624.1">
    <property type="nucleotide sequence ID" value="NZ_JBHUFW010000011.1"/>
</dbReference>
<protein>
    <recommendedName>
        <fullName evidence="3">NlpC/P60 domain-containing protein</fullName>
    </recommendedName>
</protein>
<reference evidence="2" key="1">
    <citation type="journal article" date="2019" name="Int. J. Syst. Evol. Microbiol.">
        <title>The Global Catalogue of Microorganisms (GCM) 10K type strain sequencing project: providing services to taxonomists for standard genome sequencing and annotation.</title>
        <authorList>
            <consortium name="The Broad Institute Genomics Platform"/>
            <consortium name="The Broad Institute Genome Sequencing Center for Infectious Disease"/>
            <person name="Wu L."/>
            <person name="Ma J."/>
        </authorList>
    </citation>
    <scope>NUCLEOTIDE SEQUENCE [LARGE SCALE GENOMIC DNA]</scope>
    <source>
        <strain evidence="2">CGMCC 1.15475</strain>
    </source>
</reference>
<sequence>MKLTIAPTEQQLRTWMETFVPGLDLFFIEENELALYKSELTAVLVVPIKEFMAHGEYKRLQFANSYLYWNIASGVSHVIVATPDWIERLDPAKKQRLLERQVRVDRGLVFPLEMLPDAPAEHTVEVDGLSFAVVQHAMWQRLSTGAKERLLKEYLLLWDRPESFALPEDVPRHLEAFANRYSSSHGGNCLSATLFAASGQDWIAGEWVHPETFWNSLQRLGFIQSNKAPDRGDIAVWCNKKGVVQHASFCLGAGLYFNKNGQTFFNPWKIVDEQELNGVWGHLGKTVFTLSDGKQPFAMQQDQA</sequence>
<evidence type="ECO:0000313" key="1">
    <source>
        <dbReference type="EMBL" id="MFD1864248.1"/>
    </source>
</evidence>
<gene>
    <name evidence="1" type="ORF">ACFSDB_15160</name>
</gene>
<evidence type="ECO:0008006" key="3">
    <source>
        <dbReference type="Google" id="ProtNLM"/>
    </source>
</evidence>
<proteinExistence type="predicted"/>